<dbReference type="FunFam" id="3.30.70.330:FF:000397">
    <property type="entry name" value="RNA binding protein Nrd1"/>
    <property type="match status" value="1"/>
</dbReference>
<evidence type="ECO:0000313" key="11">
    <source>
        <dbReference type="EMBL" id="KAF1926700.1"/>
    </source>
</evidence>
<evidence type="ECO:0000256" key="4">
    <source>
        <dbReference type="ARBA" id="ARBA00022884"/>
    </source>
</evidence>
<dbReference type="SUPFAM" id="SSF54928">
    <property type="entry name" value="RNA-binding domain, RBD"/>
    <property type="match status" value="1"/>
</dbReference>
<dbReference type="InterPro" id="IPR039171">
    <property type="entry name" value="Cwc2/Slt11"/>
</dbReference>
<feature type="compositionally biased region" description="Polar residues" evidence="8">
    <location>
        <begin position="170"/>
        <end position="191"/>
    </location>
</feature>
<dbReference type="FunFam" id="1.25.40.90:FF:000026">
    <property type="entry name" value="RNA binding protein Nrd1"/>
    <property type="match status" value="1"/>
</dbReference>
<dbReference type="OrthoDB" id="79367at2759"/>
<dbReference type="PROSITE" id="PS51391">
    <property type="entry name" value="CID"/>
    <property type="match status" value="1"/>
</dbReference>
<dbReference type="PANTHER" id="PTHR14089:SF2">
    <property type="entry name" value="PRE-MRNA-SPLICING FACTOR CWC2"/>
    <property type="match status" value="1"/>
</dbReference>
<evidence type="ECO:0000256" key="3">
    <source>
        <dbReference type="ARBA" id="ARBA00022728"/>
    </source>
</evidence>
<feature type="region of interest" description="Disordered" evidence="8">
    <location>
        <begin position="229"/>
        <end position="248"/>
    </location>
</feature>
<gene>
    <name evidence="11" type="ORF">M421DRAFT_93626</name>
</gene>
<feature type="domain" description="RRM" evidence="9">
    <location>
        <begin position="435"/>
        <end position="502"/>
    </location>
</feature>
<evidence type="ECO:0008006" key="13">
    <source>
        <dbReference type="Google" id="ProtNLM"/>
    </source>
</evidence>
<dbReference type="GO" id="GO:0017070">
    <property type="term" value="F:U6 snRNA binding"/>
    <property type="evidence" value="ECO:0007669"/>
    <property type="project" value="TreeGrafter"/>
</dbReference>
<evidence type="ECO:0000259" key="10">
    <source>
        <dbReference type="PROSITE" id="PS51391"/>
    </source>
</evidence>
<evidence type="ECO:0000256" key="5">
    <source>
        <dbReference type="ARBA" id="ARBA00023187"/>
    </source>
</evidence>
<dbReference type="GO" id="GO:0036002">
    <property type="term" value="F:pre-mRNA binding"/>
    <property type="evidence" value="ECO:0007669"/>
    <property type="project" value="TreeGrafter"/>
</dbReference>
<feature type="domain" description="CID" evidence="10">
    <location>
        <begin position="1"/>
        <end position="153"/>
    </location>
</feature>
<dbReference type="GO" id="GO:0071007">
    <property type="term" value="C:U2-type catalytic step 2 spliceosome"/>
    <property type="evidence" value="ECO:0007669"/>
    <property type="project" value="TreeGrafter"/>
</dbReference>
<dbReference type="InterPro" id="IPR008942">
    <property type="entry name" value="ENTH_VHS"/>
</dbReference>
<dbReference type="GO" id="GO:0006369">
    <property type="term" value="P:termination of RNA polymerase II transcription"/>
    <property type="evidence" value="ECO:0007669"/>
    <property type="project" value="UniProtKB-ARBA"/>
</dbReference>
<evidence type="ECO:0000256" key="2">
    <source>
        <dbReference type="ARBA" id="ARBA00022553"/>
    </source>
</evidence>
<feature type="compositionally biased region" description="Polar residues" evidence="8">
    <location>
        <begin position="307"/>
        <end position="320"/>
    </location>
</feature>
<feature type="region of interest" description="Disordered" evidence="8">
    <location>
        <begin position="149"/>
        <end position="191"/>
    </location>
</feature>
<keyword evidence="3" id="KW-0507">mRNA processing</keyword>
<protein>
    <recommendedName>
        <fullName evidence="13">RNA binding protein Nrd1</fullName>
    </recommendedName>
</protein>
<keyword evidence="4 7" id="KW-0694">RNA-binding</keyword>
<keyword evidence="3" id="KW-0747">Spliceosome</keyword>
<dbReference type="PROSITE" id="PS50102">
    <property type="entry name" value="RRM"/>
    <property type="match status" value="1"/>
</dbReference>
<dbReference type="InterPro" id="IPR012677">
    <property type="entry name" value="Nucleotide-bd_a/b_plait_sf"/>
</dbReference>
<dbReference type="SUPFAM" id="SSF48464">
    <property type="entry name" value="ENTH/VHS domain"/>
    <property type="match status" value="1"/>
</dbReference>
<dbReference type="PANTHER" id="PTHR14089">
    <property type="entry name" value="PRE-MRNA-SPLICING FACTOR RBM22"/>
    <property type="match status" value="1"/>
</dbReference>
<evidence type="ECO:0000256" key="7">
    <source>
        <dbReference type="PROSITE-ProRule" id="PRU00176"/>
    </source>
</evidence>
<dbReference type="GO" id="GO:0008380">
    <property type="term" value="P:RNA splicing"/>
    <property type="evidence" value="ECO:0007669"/>
    <property type="project" value="UniProtKB-KW"/>
</dbReference>
<feature type="compositionally biased region" description="Basic and acidic residues" evidence="8">
    <location>
        <begin position="321"/>
        <end position="338"/>
    </location>
</feature>
<dbReference type="AlphaFoldDB" id="A0A6A5RHI2"/>
<dbReference type="SMART" id="SM00582">
    <property type="entry name" value="RPR"/>
    <property type="match status" value="1"/>
</dbReference>
<proteinExistence type="predicted"/>
<feature type="region of interest" description="Disordered" evidence="8">
    <location>
        <begin position="566"/>
        <end position="640"/>
    </location>
</feature>
<dbReference type="EMBL" id="ML978975">
    <property type="protein sequence ID" value="KAF1926700.1"/>
    <property type="molecule type" value="Genomic_DNA"/>
</dbReference>
<keyword evidence="2" id="KW-0597">Phosphoprotein</keyword>
<dbReference type="SMART" id="SM00360">
    <property type="entry name" value="RRM"/>
    <property type="match status" value="1"/>
</dbReference>
<feature type="compositionally biased region" description="Basic and acidic residues" evidence="8">
    <location>
        <begin position="387"/>
        <end position="396"/>
    </location>
</feature>
<evidence type="ECO:0000313" key="12">
    <source>
        <dbReference type="Proteomes" id="UP000800082"/>
    </source>
</evidence>
<dbReference type="GO" id="GO:0031124">
    <property type="term" value="P:mRNA 3'-end processing"/>
    <property type="evidence" value="ECO:0007669"/>
    <property type="project" value="UniProtKB-ARBA"/>
</dbReference>
<dbReference type="CDD" id="cd16984">
    <property type="entry name" value="CID_Nrd1_like"/>
    <property type="match status" value="1"/>
</dbReference>
<feature type="compositionally biased region" description="Gly residues" evidence="8">
    <location>
        <begin position="580"/>
        <end position="595"/>
    </location>
</feature>
<feature type="region of interest" description="Disordered" evidence="8">
    <location>
        <begin position="307"/>
        <end position="423"/>
    </location>
</feature>
<dbReference type="RefSeq" id="XP_033446952.1">
    <property type="nucleotide sequence ID" value="XM_033598130.1"/>
</dbReference>
<accession>A0A6A5RHI2</accession>
<evidence type="ECO:0000256" key="8">
    <source>
        <dbReference type="SAM" id="MobiDB-lite"/>
    </source>
</evidence>
<dbReference type="InterPro" id="IPR035979">
    <property type="entry name" value="RBD_domain_sf"/>
</dbReference>
<dbReference type="Pfam" id="PF00076">
    <property type="entry name" value="RRM_1"/>
    <property type="match status" value="1"/>
</dbReference>
<dbReference type="GO" id="GO:0031126">
    <property type="term" value="P:sno(s)RNA 3'-end processing"/>
    <property type="evidence" value="ECO:0007669"/>
    <property type="project" value="UniProtKB-ARBA"/>
</dbReference>
<organism evidence="11 12">
    <name type="scientific">Didymella exigua CBS 183.55</name>
    <dbReference type="NCBI Taxonomy" id="1150837"/>
    <lineage>
        <taxon>Eukaryota</taxon>
        <taxon>Fungi</taxon>
        <taxon>Dikarya</taxon>
        <taxon>Ascomycota</taxon>
        <taxon>Pezizomycotina</taxon>
        <taxon>Dothideomycetes</taxon>
        <taxon>Pleosporomycetidae</taxon>
        <taxon>Pleosporales</taxon>
        <taxon>Pleosporineae</taxon>
        <taxon>Didymellaceae</taxon>
        <taxon>Didymella</taxon>
    </lineage>
</organism>
<dbReference type="GeneID" id="54355797"/>
<dbReference type="Gene3D" id="1.25.40.90">
    <property type="match status" value="1"/>
</dbReference>
<dbReference type="Pfam" id="PF21380">
    <property type="entry name" value="Nrd1-Seb1_dom2"/>
    <property type="match status" value="1"/>
</dbReference>
<dbReference type="InterPro" id="IPR006569">
    <property type="entry name" value="CID_dom"/>
</dbReference>
<sequence>MAAMDELETLLQSLQALKAPGVTPTKVKAITAICVENIQSDSTIIQKILQQLQNSAATHKLGVLYVVDSVTRQWVEKAKAAGQTVSRNAAPGTYAAGVQKMTDVLPAVMNDLVQHAPDAQKDKIIKLLDIWQRGHTFPLDMLATFKQQVNGTPQTPRSPPKAKKFVSAPRPQTNTQHTAATVPSPTIAQNSQDPGAMLAALSAFGQQNGQTNAAPVGLPFLQNMVPPPPPPGFVPPPPPASVQPAMPPPPPAGMNDLANQILQALSAGSIAPDQAIQVLNALAAAQNGGASLPSAQPPVAPQANTLAQSAAQNGVAQQRFEQNDTKMRDRSRSPDYQRRATPSRKSPPNRRESPVYGAYDPNAAIDGNAGRSDRNDRGRGRGKARGGRNDRSEYRQRTPPAQRRQPSPPRNVNGQSRSIEWDQSLPRDHIRVLSRTLFVGGAGGTEDEIRTIFSRFGRVQTCIVNQDKRHAFVKMLTRPDAVAAKEGMDNLQDPVAQSKARQTRWGVGFGPRDCSDYSSGISVIPISRLTDADRKWALTAEHGGTGGRPLEGGMVLEEPDIEIGAGVSSKAISRRVPTDGGRGGRGGFGNRGGLDSGAKFRKQEQQQQHQHQHQQQHRPAHDPRHVSPRAEQGVAVPPAVPGFGFQLPGFQAR</sequence>
<dbReference type="GO" id="GO:0010629">
    <property type="term" value="P:negative regulation of gene expression"/>
    <property type="evidence" value="ECO:0007669"/>
    <property type="project" value="UniProtKB-ARBA"/>
</dbReference>
<name>A0A6A5RHI2_9PLEO</name>
<dbReference type="Proteomes" id="UP000800082">
    <property type="component" value="Unassembled WGS sequence"/>
</dbReference>
<comment type="subcellular location">
    <subcellularLocation>
        <location evidence="1">Nucleus</location>
    </subcellularLocation>
</comment>
<dbReference type="Pfam" id="PF04818">
    <property type="entry name" value="CID"/>
    <property type="match status" value="1"/>
</dbReference>
<dbReference type="InterPro" id="IPR000504">
    <property type="entry name" value="RRM_dom"/>
</dbReference>
<evidence type="ECO:0000256" key="1">
    <source>
        <dbReference type="ARBA" id="ARBA00004123"/>
    </source>
</evidence>
<keyword evidence="6" id="KW-0539">Nucleus</keyword>
<dbReference type="GO" id="GO:0071006">
    <property type="term" value="C:U2-type catalytic step 1 spliceosome"/>
    <property type="evidence" value="ECO:0007669"/>
    <property type="project" value="TreeGrafter"/>
</dbReference>
<dbReference type="GO" id="GO:0000974">
    <property type="term" value="C:Prp19 complex"/>
    <property type="evidence" value="ECO:0007669"/>
    <property type="project" value="TreeGrafter"/>
</dbReference>
<evidence type="ECO:0000256" key="6">
    <source>
        <dbReference type="ARBA" id="ARBA00023242"/>
    </source>
</evidence>
<reference evidence="11" key="1">
    <citation type="journal article" date="2020" name="Stud. Mycol.">
        <title>101 Dothideomycetes genomes: a test case for predicting lifestyles and emergence of pathogens.</title>
        <authorList>
            <person name="Haridas S."/>
            <person name="Albert R."/>
            <person name="Binder M."/>
            <person name="Bloem J."/>
            <person name="Labutti K."/>
            <person name="Salamov A."/>
            <person name="Andreopoulos B."/>
            <person name="Baker S."/>
            <person name="Barry K."/>
            <person name="Bills G."/>
            <person name="Bluhm B."/>
            <person name="Cannon C."/>
            <person name="Castanera R."/>
            <person name="Culley D."/>
            <person name="Daum C."/>
            <person name="Ezra D."/>
            <person name="Gonzalez J."/>
            <person name="Henrissat B."/>
            <person name="Kuo A."/>
            <person name="Liang C."/>
            <person name="Lipzen A."/>
            <person name="Lutzoni F."/>
            <person name="Magnuson J."/>
            <person name="Mondo S."/>
            <person name="Nolan M."/>
            <person name="Ohm R."/>
            <person name="Pangilinan J."/>
            <person name="Park H.-J."/>
            <person name="Ramirez L."/>
            <person name="Alfaro M."/>
            <person name="Sun H."/>
            <person name="Tritt A."/>
            <person name="Yoshinaga Y."/>
            <person name="Zwiers L.-H."/>
            <person name="Turgeon B."/>
            <person name="Goodwin S."/>
            <person name="Spatafora J."/>
            <person name="Crous P."/>
            <person name="Grigoriev I."/>
        </authorList>
    </citation>
    <scope>NUCLEOTIDE SEQUENCE</scope>
    <source>
        <strain evidence="11">CBS 183.55</strain>
    </source>
</reference>
<dbReference type="InterPro" id="IPR048892">
    <property type="entry name" value="Nrd1_Seb1_dom2"/>
</dbReference>
<evidence type="ECO:0000259" key="9">
    <source>
        <dbReference type="PROSITE" id="PS50102"/>
    </source>
</evidence>
<keyword evidence="5" id="KW-0508">mRNA splicing</keyword>
<dbReference type="Gene3D" id="3.30.70.330">
    <property type="match status" value="1"/>
</dbReference>
<keyword evidence="12" id="KW-1185">Reference proteome</keyword>